<evidence type="ECO:0000256" key="8">
    <source>
        <dbReference type="PROSITE-ProRule" id="PRU01091"/>
    </source>
</evidence>
<organism evidence="11 12">
    <name type="scientific">Paenibacillus macerans</name>
    <name type="common">Bacillus macerans</name>
    <dbReference type="NCBI Taxonomy" id="44252"/>
    <lineage>
        <taxon>Bacteria</taxon>
        <taxon>Bacillati</taxon>
        <taxon>Bacillota</taxon>
        <taxon>Bacilli</taxon>
        <taxon>Bacillales</taxon>
        <taxon>Paenibacillaceae</taxon>
        <taxon>Paenibacillus</taxon>
    </lineage>
</organism>
<keyword evidence="2 7" id="KW-0597">Phosphoprotein</keyword>
<dbReference type="GO" id="GO:0005829">
    <property type="term" value="C:cytosol"/>
    <property type="evidence" value="ECO:0007669"/>
    <property type="project" value="TreeGrafter"/>
</dbReference>
<dbReference type="EMBL" id="WNZZ01000016">
    <property type="protein sequence ID" value="MUG24620.1"/>
    <property type="molecule type" value="Genomic_DNA"/>
</dbReference>
<evidence type="ECO:0000256" key="7">
    <source>
        <dbReference type="PROSITE-ProRule" id="PRU00169"/>
    </source>
</evidence>
<dbReference type="Proteomes" id="UP000442469">
    <property type="component" value="Unassembled WGS sequence"/>
</dbReference>
<comment type="caution">
    <text evidence="11">The sequence shown here is derived from an EMBL/GenBank/DDBJ whole genome shotgun (WGS) entry which is preliminary data.</text>
</comment>
<gene>
    <name evidence="11" type="ORF">GNQ08_19810</name>
</gene>
<dbReference type="Gene3D" id="3.40.50.2300">
    <property type="match status" value="1"/>
</dbReference>
<dbReference type="GO" id="GO:0000976">
    <property type="term" value="F:transcription cis-regulatory region binding"/>
    <property type="evidence" value="ECO:0007669"/>
    <property type="project" value="TreeGrafter"/>
</dbReference>
<dbReference type="AlphaFoldDB" id="A0A6N8F0K5"/>
<dbReference type="SMART" id="SM00448">
    <property type="entry name" value="REC"/>
    <property type="match status" value="1"/>
</dbReference>
<evidence type="ECO:0000259" key="9">
    <source>
        <dbReference type="PROSITE" id="PS50110"/>
    </source>
</evidence>
<dbReference type="InterPro" id="IPR011006">
    <property type="entry name" value="CheY-like_superfamily"/>
</dbReference>
<keyword evidence="4" id="KW-0805">Transcription regulation</keyword>
<accession>A0A6N8F0K5</accession>
<dbReference type="InterPro" id="IPR001789">
    <property type="entry name" value="Sig_transdc_resp-reg_receiver"/>
</dbReference>
<dbReference type="GO" id="GO:0032993">
    <property type="term" value="C:protein-DNA complex"/>
    <property type="evidence" value="ECO:0007669"/>
    <property type="project" value="TreeGrafter"/>
</dbReference>
<dbReference type="OrthoDB" id="9790442at2"/>
<dbReference type="Pfam" id="PF00486">
    <property type="entry name" value="Trans_reg_C"/>
    <property type="match status" value="1"/>
</dbReference>
<evidence type="ECO:0000313" key="11">
    <source>
        <dbReference type="EMBL" id="MUG24620.1"/>
    </source>
</evidence>
<dbReference type="Gene3D" id="1.10.10.10">
    <property type="entry name" value="Winged helix-like DNA-binding domain superfamily/Winged helix DNA-binding domain"/>
    <property type="match status" value="1"/>
</dbReference>
<dbReference type="PROSITE" id="PS51755">
    <property type="entry name" value="OMPR_PHOB"/>
    <property type="match status" value="1"/>
</dbReference>
<evidence type="ECO:0000256" key="3">
    <source>
        <dbReference type="ARBA" id="ARBA00023012"/>
    </source>
</evidence>
<dbReference type="FunFam" id="3.40.50.2300:FF:000001">
    <property type="entry name" value="DNA-binding response regulator PhoB"/>
    <property type="match status" value="1"/>
</dbReference>
<evidence type="ECO:0000256" key="6">
    <source>
        <dbReference type="ARBA" id="ARBA00023163"/>
    </source>
</evidence>
<dbReference type="FunFam" id="1.10.10.10:FF:000018">
    <property type="entry name" value="DNA-binding response regulator ResD"/>
    <property type="match status" value="1"/>
</dbReference>
<dbReference type="GO" id="GO:0006355">
    <property type="term" value="P:regulation of DNA-templated transcription"/>
    <property type="evidence" value="ECO:0007669"/>
    <property type="project" value="InterPro"/>
</dbReference>
<evidence type="ECO:0000259" key="10">
    <source>
        <dbReference type="PROSITE" id="PS51755"/>
    </source>
</evidence>
<feature type="DNA-binding region" description="OmpR/PhoB-type" evidence="8">
    <location>
        <begin position="132"/>
        <end position="230"/>
    </location>
</feature>
<dbReference type="InterPro" id="IPR039420">
    <property type="entry name" value="WalR-like"/>
</dbReference>
<dbReference type="InterPro" id="IPR016032">
    <property type="entry name" value="Sig_transdc_resp-reg_C-effctor"/>
</dbReference>
<feature type="domain" description="OmpR/PhoB-type" evidence="10">
    <location>
        <begin position="132"/>
        <end position="230"/>
    </location>
</feature>
<proteinExistence type="predicted"/>
<dbReference type="PANTHER" id="PTHR48111">
    <property type="entry name" value="REGULATOR OF RPOS"/>
    <property type="match status" value="1"/>
</dbReference>
<name>A0A6N8F0K5_PAEMA</name>
<evidence type="ECO:0000256" key="1">
    <source>
        <dbReference type="ARBA" id="ARBA00004496"/>
    </source>
</evidence>
<sequence>MEEHILLLVDDDRHILNLLTTVFEKEGFRHILTALSGAEALAITRQKRPDLILLDVMLPDMDGFTLCGTIRAETDAPILFLTARTADLDKLQGFGLGGDDYITKPFNPLEVAARVKAQLRRAARPPLEPVRKPVYDFGSFAVDPNTGRLTVHGIRINCPVQELKLLLYFCEHPNRILSKRQIYKDVWGELYGGDSTVMVHISRLREKIEEDPANPRWIKTVRGLGYLFEAPADRERP</sequence>
<comment type="subcellular location">
    <subcellularLocation>
        <location evidence="1">Cytoplasm</location>
    </subcellularLocation>
</comment>
<keyword evidence="6" id="KW-0804">Transcription</keyword>
<dbReference type="SUPFAM" id="SSF52172">
    <property type="entry name" value="CheY-like"/>
    <property type="match status" value="1"/>
</dbReference>
<evidence type="ECO:0000313" key="12">
    <source>
        <dbReference type="Proteomes" id="UP000442469"/>
    </source>
</evidence>
<dbReference type="Pfam" id="PF00072">
    <property type="entry name" value="Response_reg"/>
    <property type="match status" value="1"/>
</dbReference>
<reference evidence="11 12" key="1">
    <citation type="submission" date="2019-11" db="EMBL/GenBank/DDBJ databases">
        <title>Draft genome sequences of five Paenibacillus species of dairy origin.</title>
        <authorList>
            <person name="Olajide A.M."/>
            <person name="Chen S."/>
            <person name="Lapointe G."/>
        </authorList>
    </citation>
    <scope>NUCLEOTIDE SEQUENCE [LARGE SCALE GENOMIC DNA]</scope>
    <source>
        <strain evidence="11 12">3CT49</strain>
    </source>
</reference>
<dbReference type="CDD" id="cd00383">
    <property type="entry name" value="trans_reg_C"/>
    <property type="match status" value="1"/>
</dbReference>
<dbReference type="GO" id="GO:0000156">
    <property type="term" value="F:phosphorelay response regulator activity"/>
    <property type="evidence" value="ECO:0007669"/>
    <property type="project" value="TreeGrafter"/>
</dbReference>
<dbReference type="SMART" id="SM00862">
    <property type="entry name" value="Trans_reg_C"/>
    <property type="match status" value="1"/>
</dbReference>
<evidence type="ECO:0000256" key="2">
    <source>
        <dbReference type="ARBA" id="ARBA00022553"/>
    </source>
</evidence>
<dbReference type="InterPro" id="IPR001867">
    <property type="entry name" value="OmpR/PhoB-type_DNA-bd"/>
</dbReference>
<evidence type="ECO:0000256" key="5">
    <source>
        <dbReference type="ARBA" id="ARBA00023125"/>
    </source>
</evidence>
<evidence type="ECO:0000256" key="4">
    <source>
        <dbReference type="ARBA" id="ARBA00023015"/>
    </source>
</evidence>
<dbReference type="Gene3D" id="6.10.250.690">
    <property type="match status" value="1"/>
</dbReference>
<dbReference type="PROSITE" id="PS50110">
    <property type="entry name" value="RESPONSE_REGULATORY"/>
    <property type="match status" value="1"/>
</dbReference>
<keyword evidence="5 8" id="KW-0238">DNA-binding</keyword>
<dbReference type="SUPFAM" id="SSF46894">
    <property type="entry name" value="C-terminal effector domain of the bipartite response regulators"/>
    <property type="match status" value="1"/>
</dbReference>
<feature type="domain" description="Response regulatory" evidence="9">
    <location>
        <begin position="5"/>
        <end position="119"/>
    </location>
</feature>
<protein>
    <submittedName>
        <fullName evidence="11">Response regulator</fullName>
    </submittedName>
</protein>
<dbReference type="CDD" id="cd17574">
    <property type="entry name" value="REC_OmpR"/>
    <property type="match status" value="1"/>
</dbReference>
<feature type="modified residue" description="4-aspartylphosphate" evidence="7">
    <location>
        <position position="55"/>
    </location>
</feature>
<dbReference type="PANTHER" id="PTHR48111:SF52">
    <property type="entry name" value="TRANSCRIPTIONAL REGULATORY PROTEIN YVRH"/>
    <property type="match status" value="1"/>
</dbReference>
<keyword evidence="3" id="KW-0902">Two-component regulatory system</keyword>
<dbReference type="InterPro" id="IPR036388">
    <property type="entry name" value="WH-like_DNA-bd_sf"/>
</dbReference>